<name>A0ABQ5VXD6_9RHOB</name>
<evidence type="ECO:0000313" key="2">
    <source>
        <dbReference type="EMBL" id="GLQ35726.1"/>
    </source>
</evidence>
<comment type="caution">
    <text evidence="2">The sequence shown here is derived from an EMBL/GenBank/DDBJ whole genome shotgun (WGS) entry which is preliminary data.</text>
</comment>
<dbReference type="EMBL" id="BSNN01000004">
    <property type="protein sequence ID" value="GLQ35726.1"/>
    <property type="molecule type" value="Genomic_DNA"/>
</dbReference>
<sequence>MLNMVAGLICANGAGAFLKNLNLGVLGNSLTGLLGGGLGGQVINAFNGGALSTLADTPAMGTAAASGGIGGAAVMMLVSVIRKKFTT</sequence>
<evidence type="ECO:0000256" key="1">
    <source>
        <dbReference type="SAM" id="Phobius"/>
    </source>
</evidence>
<organism evidence="2 3">
    <name type="scientific">Amylibacter marinus</name>
    <dbReference type="NCBI Taxonomy" id="1475483"/>
    <lineage>
        <taxon>Bacteria</taxon>
        <taxon>Pseudomonadati</taxon>
        <taxon>Pseudomonadota</taxon>
        <taxon>Alphaproteobacteria</taxon>
        <taxon>Rhodobacterales</taxon>
        <taxon>Paracoccaceae</taxon>
        <taxon>Amylibacter</taxon>
    </lineage>
</organism>
<dbReference type="Proteomes" id="UP001156694">
    <property type="component" value="Unassembled WGS sequence"/>
</dbReference>
<feature type="transmembrane region" description="Helical" evidence="1">
    <location>
        <begin position="59"/>
        <end position="81"/>
    </location>
</feature>
<keyword evidence="1" id="KW-0812">Transmembrane</keyword>
<accession>A0ABQ5VXD6</accession>
<keyword evidence="1" id="KW-0472">Membrane</keyword>
<keyword evidence="3" id="KW-1185">Reference proteome</keyword>
<evidence type="ECO:0008006" key="4">
    <source>
        <dbReference type="Google" id="ProtNLM"/>
    </source>
</evidence>
<evidence type="ECO:0000313" key="3">
    <source>
        <dbReference type="Proteomes" id="UP001156694"/>
    </source>
</evidence>
<reference evidence="3" key="1">
    <citation type="journal article" date="2019" name="Int. J. Syst. Evol. Microbiol.">
        <title>The Global Catalogue of Microorganisms (GCM) 10K type strain sequencing project: providing services to taxonomists for standard genome sequencing and annotation.</title>
        <authorList>
            <consortium name="The Broad Institute Genomics Platform"/>
            <consortium name="The Broad Institute Genome Sequencing Center for Infectious Disease"/>
            <person name="Wu L."/>
            <person name="Ma J."/>
        </authorList>
    </citation>
    <scope>NUCLEOTIDE SEQUENCE [LARGE SCALE GENOMIC DNA]</scope>
    <source>
        <strain evidence="3">NBRC 110140</strain>
    </source>
</reference>
<gene>
    <name evidence="2" type="ORF">GCM10007939_20090</name>
</gene>
<protein>
    <recommendedName>
        <fullName evidence="4">DNA methyltransferase</fullName>
    </recommendedName>
</protein>
<keyword evidence="1" id="KW-1133">Transmembrane helix</keyword>
<proteinExistence type="predicted"/>